<comment type="caution">
    <text evidence="12">The sequence shown here is derived from an EMBL/GenBank/DDBJ whole genome shotgun (WGS) entry which is preliminary data.</text>
</comment>
<feature type="domain" description="Protein kinase" evidence="11">
    <location>
        <begin position="47"/>
        <end position="330"/>
    </location>
</feature>
<dbReference type="PROSITE" id="PS50011">
    <property type="entry name" value="PROTEIN_KINASE_DOM"/>
    <property type="match status" value="1"/>
</dbReference>
<dbReference type="EMBL" id="JARBJD010000003">
    <property type="protein sequence ID" value="KAK2964315.1"/>
    <property type="molecule type" value="Genomic_DNA"/>
</dbReference>
<dbReference type="InterPro" id="IPR045216">
    <property type="entry name" value="CK2_alpha"/>
</dbReference>
<comment type="catalytic activity">
    <reaction evidence="8">
        <text>L-seryl-[protein] + ATP = O-phospho-L-seryl-[protein] + ADP + H(+)</text>
        <dbReference type="Rhea" id="RHEA:17989"/>
        <dbReference type="Rhea" id="RHEA-COMP:9863"/>
        <dbReference type="Rhea" id="RHEA-COMP:11604"/>
        <dbReference type="ChEBI" id="CHEBI:15378"/>
        <dbReference type="ChEBI" id="CHEBI:29999"/>
        <dbReference type="ChEBI" id="CHEBI:30616"/>
        <dbReference type="ChEBI" id="CHEBI:83421"/>
        <dbReference type="ChEBI" id="CHEBI:456216"/>
        <dbReference type="EC" id="2.7.11.1"/>
    </reaction>
</comment>
<comment type="catalytic activity">
    <reaction evidence="7">
        <text>L-threonyl-[protein] + ATP = O-phospho-L-threonyl-[protein] + ADP + H(+)</text>
        <dbReference type="Rhea" id="RHEA:46608"/>
        <dbReference type="Rhea" id="RHEA-COMP:11060"/>
        <dbReference type="Rhea" id="RHEA-COMP:11605"/>
        <dbReference type="ChEBI" id="CHEBI:15378"/>
        <dbReference type="ChEBI" id="CHEBI:30013"/>
        <dbReference type="ChEBI" id="CHEBI:30616"/>
        <dbReference type="ChEBI" id="CHEBI:61977"/>
        <dbReference type="ChEBI" id="CHEBI:456216"/>
        <dbReference type="EC" id="2.7.11.1"/>
    </reaction>
</comment>
<accession>A0ABQ9YKN7</accession>
<keyword evidence="6 9" id="KW-0067">ATP-binding</keyword>
<dbReference type="InterPro" id="IPR008271">
    <property type="entry name" value="Ser/Thr_kinase_AS"/>
</dbReference>
<dbReference type="Proteomes" id="UP001281761">
    <property type="component" value="Unassembled WGS sequence"/>
</dbReference>
<dbReference type="Pfam" id="PF00069">
    <property type="entry name" value="Pkinase"/>
    <property type="match status" value="1"/>
</dbReference>
<dbReference type="PROSITE" id="PS00107">
    <property type="entry name" value="PROTEIN_KINASE_ATP"/>
    <property type="match status" value="1"/>
</dbReference>
<proteinExistence type="inferred from homology"/>
<feature type="binding site" evidence="9">
    <location>
        <position position="76"/>
    </location>
    <ligand>
        <name>ATP</name>
        <dbReference type="ChEBI" id="CHEBI:30616"/>
    </ligand>
</feature>
<organism evidence="12 13">
    <name type="scientific">Blattamonas nauphoetae</name>
    <dbReference type="NCBI Taxonomy" id="2049346"/>
    <lineage>
        <taxon>Eukaryota</taxon>
        <taxon>Metamonada</taxon>
        <taxon>Preaxostyla</taxon>
        <taxon>Oxymonadida</taxon>
        <taxon>Blattamonas</taxon>
    </lineage>
</organism>
<dbReference type="InterPro" id="IPR011009">
    <property type="entry name" value="Kinase-like_dom_sf"/>
</dbReference>
<keyword evidence="5 12" id="KW-0418">Kinase</keyword>
<evidence type="ECO:0000256" key="3">
    <source>
        <dbReference type="ARBA" id="ARBA00022679"/>
    </source>
</evidence>
<comment type="similarity">
    <text evidence="10">Belongs to the protein kinase superfamily.</text>
</comment>
<dbReference type="EC" id="2.7.11.1" evidence="1"/>
<dbReference type="PANTHER" id="PTHR24054:SF0">
    <property type="entry name" value="CASEIN KINASE II SUBUNIT ALPHA"/>
    <property type="match status" value="1"/>
</dbReference>
<keyword evidence="4 9" id="KW-0547">Nucleotide-binding</keyword>
<evidence type="ECO:0000256" key="5">
    <source>
        <dbReference type="ARBA" id="ARBA00022777"/>
    </source>
</evidence>
<dbReference type="GO" id="GO:0004674">
    <property type="term" value="F:protein serine/threonine kinase activity"/>
    <property type="evidence" value="ECO:0007669"/>
    <property type="project" value="UniProtKB-EC"/>
</dbReference>
<protein>
    <recommendedName>
        <fullName evidence="1">non-specific serine/threonine protein kinase</fullName>
        <ecNumber evidence="1">2.7.11.1</ecNumber>
    </recommendedName>
</protein>
<gene>
    <name evidence="12" type="ORF">BLNAU_846</name>
</gene>
<evidence type="ECO:0000256" key="4">
    <source>
        <dbReference type="ARBA" id="ARBA00022741"/>
    </source>
</evidence>
<sequence length="383" mass="44423">MLSKSSLKDPRWLKYRARYDQDPTKLYPPVYYQPDAFQLNPNPSDNYEIIRHLGSGTYGDVYAGIDRRDGRKVAIKIQQPVRLRQLKREILVLGALKDCEQIVTLYDVCEDKQTGKLGFVFEEVTNIDSYLFITTLSLYDIKFYMLELLRAMAFTHSRGIMHRDLKPGNILIDHSQHKLRVIDWGLATFYHPGQRNSLFVGTLGFRAPETALNVPIYDYGVDVWAVGCVFAGMLFRTTSFFSVDDSWEQIDRIVSKCGTDTFLRYLQKMDLQFDPPERLLDRRGHSWEDHITDHCAHLTTPDALDLLDKLLQFDPSDRISCAEAIGHPFFDDVHEWETKQKKWKEEGADHPLVGLDYLDGIEMMEGLMKQLEDEELGHFFNPL</sequence>
<dbReference type="Gene3D" id="3.30.200.20">
    <property type="entry name" value="Phosphorylase Kinase, domain 1"/>
    <property type="match status" value="1"/>
</dbReference>
<dbReference type="InterPro" id="IPR000719">
    <property type="entry name" value="Prot_kinase_dom"/>
</dbReference>
<evidence type="ECO:0000256" key="1">
    <source>
        <dbReference type="ARBA" id="ARBA00012513"/>
    </source>
</evidence>
<evidence type="ECO:0000256" key="2">
    <source>
        <dbReference type="ARBA" id="ARBA00022527"/>
    </source>
</evidence>
<keyword evidence="13" id="KW-1185">Reference proteome</keyword>
<evidence type="ECO:0000256" key="7">
    <source>
        <dbReference type="ARBA" id="ARBA00047899"/>
    </source>
</evidence>
<evidence type="ECO:0000256" key="8">
    <source>
        <dbReference type="ARBA" id="ARBA00048679"/>
    </source>
</evidence>
<dbReference type="PANTHER" id="PTHR24054">
    <property type="entry name" value="CASEIN KINASE II SUBUNIT ALPHA"/>
    <property type="match status" value="1"/>
</dbReference>
<dbReference type="PROSITE" id="PS00108">
    <property type="entry name" value="PROTEIN_KINASE_ST"/>
    <property type="match status" value="1"/>
</dbReference>
<evidence type="ECO:0000313" key="13">
    <source>
        <dbReference type="Proteomes" id="UP001281761"/>
    </source>
</evidence>
<dbReference type="SMART" id="SM00220">
    <property type="entry name" value="S_TKc"/>
    <property type="match status" value="1"/>
</dbReference>
<evidence type="ECO:0000259" key="11">
    <source>
        <dbReference type="PROSITE" id="PS50011"/>
    </source>
</evidence>
<dbReference type="Gene3D" id="1.10.510.10">
    <property type="entry name" value="Transferase(Phosphotransferase) domain 1"/>
    <property type="match status" value="1"/>
</dbReference>
<evidence type="ECO:0000313" key="12">
    <source>
        <dbReference type="EMBL" id="KAK2964315.1"/>
    </source>
</evidence>
<reference evidence="12 13" key="1">
    <citation type="journal article" date="2022" name="bioRxiv">
        <title>Genomics of Preaxostyla Flagellates Illuminates Evolutionary Transitions and the Path Towards Mitochondrial Loss.</title>
        <authorList>
            <person name="Novak L.V.F."/>
            <person name="Treitli S.C."/>
            <person name="Pyrih J."/>
            <person name="Halakuc P."/>
            <person name="Pipaliya S.V."/>
            <person name="Vacek V."/>
            <person name="Brzon O."/>
            <person name="Soukal P."/>
            <person name="Eme L."/>
            <person name="Dacks J.B."/>
            <person name="Karnkowska A."/>
            <person name="Elias M."/>
            <person name="Hampl V."/>
        </authorList>
    </citation>
    <scope>NUCLEOTIDE SEQUENCE [LARGE SCALE GENOMIC DNA]</scope>
    <source>
        <strain evidence="12">NAU3</strain>
        <tissue evidence="12">Gut</tissue>
    </source>
</reference>
<dbReference type="InterPro" id="IPR017441">
    <property type="entry name" value="Protein_kinase_ATP_BS"/>
</dbReference>
<evidence type="ECO:0000256" key="9">
    <source>
        <dbReference type="PROSITE-ProRule" id="PRU10141"/>
    </source>
</evidence>
<dbReference type="SUPFAM" id="SSF56112">
    <property type="entry name" value="Protein kinase-like (PK-like)"/>
    <property type="match status" value="1"/>
</dbReference>
<evidence type="ECO:0000256" key="10">
    <source>
        <dbReference type="RuleBase" id="RU000304"/>
    </source>
</evidence>
<keyword evidence="3 12" id="KW-0808">Transferase</keyword>
<keyword evidence="2 10" id="KW-0723">Serine/threonine-protein kinase</keyword>
<name>A0ABQ9YKN7_9EUKA</name>
<evidence type="ECO:0000256" key="6">
    <source>
        <dbReference type="ARBA" id="ARBA00022840"/>
    </source>
</evidence>